<evidence type="ECO:0000256" key="1">
    <source>
        <dbReference type="SAM" id="MobiDB-lite"/>
    </source>
</evidence>
<feature type="compositionally biased region" description="Basic residues" evidence="1">
    <location>
        <begin position="81"/>
        <end position="93"/>
    </location>
</feature>
<reference evidence="2" key="1">
    <citation type="submission" date="2021-09" db="EMBL/GenBank/DDBJ databases">
        <authorList>
            <consortium name="AG Swart"/>
            <person name="Singh M."/>
            <person name="Singh A."/>
            <person name="Seah K."/>
            <person name="Emmerich C."/>
        </authorList>
    </citation>
    <scope>NUCLEOTIDE SEQUENCE</scope>
    <source>
        <strain evidence="2">ATCC30299</strain>
    </source>
</reference>
<protein>
    <submittedName>
        <fullName evidence="2">Uncharacterized protein</fullName>
    </submittedName>
</protein>
<keyword evidence="3" id="KW-1185">Reference proteome</keyword>
<feature type="region of interest" description="Disordered" evidence="1">
    <location>
        <begin position="78"/>
        <end position="99"/>
    </location>
</feature>
<proteinExistence type="predicted"/>
<accession>A0AAU9JT25</accession>
<dbReference type="EMBL" id="CAJZBQ010000044">
    <property type="protein sequence ID" value="CAG9327558.1"/>
    <property type="molecule type" value="Genomic_DNA"/>
</dbReference>
<gene>
    <name evidence="2" type="ORF">BSTOLATCC_MIC44191</name>
</gene>
<sequence length="99" mass="11283">MIDIWVRINPFIMGANINKIEKQNSTKDSADSETTESSELDLTTTDLNSYNIKGNSKAELLKSIVSNYALMNKRIQETKASIKKSQRKPKKKKDISYKN</sequence>
<evidence type="ECO:0000313" key="2">
    <source>
        <dbReference type="EMBL" id="CAG9327558.1"/>
    </source>
</evidence>
<dbReference type="Proteomes" id="UP001162131">
    <property type="component" value="Unassembled WGS sequence"/>
</dbReference>
<dbReference type="AlphaFoldDB" id="A0AAU9JT25"/>
<evidence type="ECO:0000313" key="3">
    <source>
        <dbReference type="Proteomes" id="UP001162131"/>
    </source>
</evidence>
<name>A0AAU9JT25_9CILI</name>
<comment type="caution">
    <text evidence="2">The sequence shown here is derived from an EMBL/GenBank/DDBJ whole genome shotgun (WGS) entry which is preliminary data.</text>
</comment>
<organism evidence="2 3">
    <name type="scientific">Blepharisma stoltei</name>
    <dbReference type="NCBI Taxonomy" id="1481888"/>
    <lineage>
        <taxon>Eukaryota</taxon>
        <taxon>Sar</taxon>
        <taxon>Alveolata</taxon>
        <taxon>Ciliophora</taxon>
        <taxon>Postciliodesmatophora</taxon>
        <taxon>Heterotrichea</taxon>
        <taxon>Heterotrichida</taxon>
        <taxon>Blepharismidae</taxon>
        <taxon>Blepharisma</taxon>
    </lineage>
</organism>